<evidence type="ECO:0000313" key="3">
    <source>
        <dbReference type="Proteomes" id="UP000637578"/>
    </source>
</evidence>
<keyword evidence="1" id="KW-0812">Transmembrane</keyword>
<keyword evidence="3" id="KW-1185">Reference proteome</keyword>
<protein>
    <submittedName>
        <fullName evidence="2">Uncharacterized protein</fullName>
    </submittedName>
</protein>
<sequence>MPDVWQSLRAAVSAATETAPQTVLATGTMVIAALVILTRGVLLDRLRYREESTRAAVRSLNELLVALEQLSQAVYVIADELLLKAHRHSVISRVVERASRHRATWSRNGYLIEIAASRTRFPLGSRGVDHAASRGELEEAMTRVSAVLDDIAREGVRPAVQRLLAPVMTEAFDLGILTGSPEVRVGRFDLGTVIDRPLWENRIVEVLSHEFSLLGGDCSDDKKSDYVMRSIHRYCIEAARSLDSQAQEYLFASRRIQILRSHLRRRQGGEGWTVQIATELTK</sequence>
<proteinExistence type="predicted"/>
<dbReference type="AlphaFoldDB" id="A0A8J3FX52"/>
<accession>A0A8J3FX52</accession>
<evidence type="ECO:0000313" key="2">
    <source>
        <dbReference type="EMBL" id="GGM83400.1"/>
    </source>
</evidence>
<reference evidence="2" key="1">
    <citation type="journal article" date="2014" name="Int. J. Syst. Evol. Microbiol.">
        <title>Complete genome sequence of Corynebacterium casei LMG S-19264T (=DSM 44701T), isolated from a smear-ripened cheese.</title>
        <authorList>
            <consortium name="US DOE Joint Genome Institute (JGI-PGF)"/>
            <person name="Walter F."/>
            <person name="Albersmeier A."/>
            <person name="Kalinowski J."/>
            <person name="Ruckert C."/>
        </authorList>
    </citation>
    <scope>NUCLEOTIDE SEQUENCE</scope>
    <source>
        <strain evidence="2">CGMCC 4.5737</strain>
    </source>
</reference>
<reference evidence="2" key="2">
    <citation type="submission" date="2020-09" db="EMBL/GenBank/DDBJ databases">
        <authorList>
            <person name="Sun Q."/>
            <person name="Zhou Y."/>
        </authorList>
    </citation>
    <scope>NUCLEOTIDE SEQUENCE</scope>
    <source>
        <strain evidence="2">CGMCC 4.5737</strain>
    </source>
</reference>
<evidence type="ECO:0000256" key="1">
    <source>
        <dbReference type="SAM" id="Phobius"/>
    </source>
</evidence>
<dbReference type="Proteomes" id="UP000637578">
    <property type="component" value="Unassembled WGS sequence"/>
</dbReference>
<name>A0A8J3FX52_9PSEU</name>
<feature type="transmembrane region" description="Helical" evidence="1">
    <location>
        <begin position="23"/>
        <end position="42"/>
    </location>
</feature>
<keyword evidence="1" id="KW-1133">Transmembrane helix</keyword>
<keyword evidence="1" id="KW-0472">Membrane</keyword>
<comment type="caution">
    <text evidence="2">The sequence shown here is derived from an EMBL/GenBank/DDBJ whole genome shotgun (WGS) entry which is preliminary data.</text>
</comment>
<organism evidence="2 3">
    <name type="scientific">Longimycelium tulufanense</name>
    <dbReference type="NCBI Taxonomy" id="907463"/>
    <lineage>
        <taxon>Bacteria</taxon>
        <taxon>Bacillati</taxon>
        <taxon>Actinomycetota</taxon>
        <taxon>Actinomycetes</taxon>
        <taxon>Pseudonocardiales</taxon>
        <taxon>Pseudonocardiaceae</taxon>
        <taxon>Longimycelium</taxon>
    </lineage>
</organism>
<gene>
    <name evidence="2" type="ORF">GCM10012275_62540</name>
</gene>
<dbReference type="EMBL" id="BMMK01000061">
    <property type="protein sequence ID" value="GGM83400.1"/>
    <property type="molecule type" value="Genomic_DNA"/>
</dbReference>